<evidence type="ECO:0000313" key="3">
    <source>
        <dbReference type="WBParaSite" id="PSAMB.scaffold1148size35273.g11341.t1"/>
    </source>
</evidence>
<evidence type="ECO:0000313" key="2">
    <source>
        <dbReference type="Proteomes" id="UP000887566"/>
    </source>
</evidence>
<name>A0A914UQR6_9BILA</name>
<dbReference type="AlphaFoldDB" id="A0A914UQR6"/>
<accession>A0A914UQR6</accession>
<feature type="region of interest" description="Disordered" evidence="1">
    <location>
        <begin position="1"/>
        <end position="27"/>
    </location>
</feature>
<dbReference type="Proteomes" id="UP000887566">
    <property type="component" value="Unplaced"/>
</dbReference>
<reference evidence="3" key="1">
    <citation type="submission" date="2022-11" db="UniProtKB">
        <authorList>
            <consortium name="WormBaseParasite"/>
        </authorList>
    </citation>
    <scope>IDENTIFICATION</scope>
</reference>
<evidence type="ECO:0000256" key="1">
    <source>
        <dbReference type="SAM" id="MobiDB-lite"/>
    </source>
</evidence>
<protein>
    <submittedName>
        <fullName evidence="3">Uncharacterized protein</fullName>
    </submittedName>
</protein>
<keyword evidence="2" id="KW-1185">Reference proteome</keyword>
<feature type="compositionally biased region" description="Low complexity" evidence="1">
    <location>
        <begin position="1"/>
        <end position="17"/>
    </location>
</feature>
<proteinExistence type="predicted"/>
<organism evidence="2 3">
    <name type="scientific">Plectus sambesii</name>
    <dbReference type="NCBI Taxonomy" id="2011161"/>
    <lineage>
        <taxon>Eukaryota</taxon>
        <taxon>Metazoa</taxon>
        <taxon>Ecdysozoa</taxon>
        <taxon>Nematoda</taxon>
        <taxon>Chromadorea</taxon>
        <taxon>Plectida</taxon>
        <taxon>Plectina</taxon>
        <taxon>Plectoidea</taxon>
        <taxon>Plectidae</taxon>
        <taxon>Plectus</taxon>
    </lineage>
</organism>
<sequence>MSVISATPSPSGAASPSIDRQMDGQSEPEEAELQRAIGWLDLLDKRWFNCLFACVGAATACYCCCCCCWFCCNKFCCNFCCRTLAPTQRSTKYDKFFDQLNLKIKGGDEDNGGANHLQQPVLRQPRPAATAGSQLVELHPNNEAIADDDDSAFSAL</sequence>
<dbReference type="WBParaSite" id="PSAMB.scaffold1148size35273.g11341.t1">
    <property type="protein sequence ID" value="PSAMB.scaffold1148size35273.g11341.t1"/>
    <property type="gene ID" value="PSAMB.scaffold1148size35273.g11341"/>
</dbReference>